<protein>
    <submittedName>
        <fullName evidence="1">Uncharacterized protein</fullName>
    </submittedName>
</protein>
<sequence>METVIAFLRVVEDAYEIGAPRSKVLEKYRAFKKVVSSKAGEKQLGRQFAKNSGYQLYTVVKLASMSQKKIIKVADD</sequence>
<dbReference type="EMBL" id="AZGM01000137">
    <property type="protein sequence ID" value="KRM25082.1"/>
    <property type="molecule type" value="Genomic_DNA"/>
</dbReference>
<gene>
    <name evidence="1" type="ORF">FD32_GL000978</name>
</gene>
<dbReference type="AlphaFoldDB" id="A0A0R1X428"/>
<accession>A0A0R1X428</accession>
<dbReference type="SUPFAM" id="SSF158504">
    <property type="entry name" value="BH2638-like"/>
    <property type="match status" value="1"/>
</dbReference>
<organism evidence="1 2">
    <name type="scientific">Limosilactobacillus panis DSM 6035</name>
    <dbReference type="NCBI Taxonomy" id="1423782"/>
    <lineage>
        <taxon>Bacteria</taxon>
        <taxon>Bacillati</taxon>
        <taxon>Bacillota</taxon>
        <taxon>Bacilli</taxon>
        <taxon>Lactobacillales</taxon>
        <taxon>Lactobacillaceae</taxon>
        <taxon>Limosilactobacillus</taxon>
    </lineage>
</organism>
<dbReference type="InterPro" id="IPR023324">
    <property type="entry name" value="BH2638-like_sf"/>
</dbReference>
<reference evidence="1 2" key="1">
    <citation type="journal article" date="2015" name="Genome Announc.">
        <title>Expanding the biotechnology potential of lactobacilli through comparative genomics of 213 strains and associated genera.</title>
        <authorList>
            <person name="Sun Z."/>
            <person name="Harris H.M."/>
            <person name="McCann A."/>
            <person name="Guo C."/>
            <person name="Argimon S."/>
            <person name="Zhang W."/>
            <person name="Yang X."/>
            <person name="Jeffery I.B."/>
            <person name="Cooney J.C."/>
            <person name="Kagawa T.F."/>
            <person name="Liu W."/>
            <person name="Song Y."/>
            <person name="Salvetti E."/>
            <person name="Wrobel A."/>
            <person name="Rasinkangas P."/>
            <person name="Parkhill J."/>
            <person name="Rea M.C."/>
            <person name="O'Sullivan O."/>
            <person name="Ritari J."/>
            <person name="Douillard F.P."/>
            <person name="Paul Ross R."/>
            <person name="Yang R."/>
            <person name="Briner A.E."/>
            <person name="Felis G.E."/>
            <person name="de Vos W.M."/>
            <person name="Barrangou R."/>
            <person name="Klaenhammer T.R."/>
            <person name="Caufield P.W."/>
            <person name="Cui Y."/>
            <person name="Zhang H."/>
            <person name="O'Toole P.W."/>
        </authorList>
    </citation>
    <scope>NUCLEOTIDE SEQUENCE [LARGE SCALE GENOMIC DNA]</scope>
    <source>
        <strain evidence="1 2">DSM 6035</strain>
    </source>
</reference>
<evidence type="ECO:0000313" key="1">
    <source>
        <dbReference type="EMBL" id="KRM25082.1"/>
    </source>
</evidence>
<dbReference type="Proteomes" id="UP000051412">
    <property type="component" value="Unassembled WGS sequence"/>
</dbReference>
<keyword evidence="2" id="KW-1185">Reference proteome</keyword>
<evidence type="ECO:0000313" key="2">
    <source>
        <dbReference type="Proteomes" id="UP000051412"/>
    </source>
</evidence>
<name>A0A0R1X428_9LACO</name>
<dbReference type="STRING" id="1423782.FD32_GL000978"/>
<dbReference type="Pfam" id="PF05256">
    <property type="entry name" value="UPF0223"/>
    <property type="match status" value="1"/>
</dbReference>
<comment type="caution">
    <text evidence="1">The sequence shown here is derived from an EMBL/GenBank/DDBJ whole genome shotgun (WGS) entry which is preliminary data.</text>
</comment>
<dbReference type="PATRIC" id="fig|1423782.4.peg.1020"/>
<proteinExistence type="predicted"/>
<dbReference type="Gene3D" id="1.10.220.80">
    <property type="entry name" value="BH2638-like"/>
    <property type="match status" value="1"/>
</dbReference>
<dbReference type="InterPro" id="IPR007920">
    <property type="entry name" value="UPF0223"/>
</dbReference>